<dbReference type="GO" id="GO:0046872">
    <property type="term" value="F:metal ion binding"/>
    <property type="evidence" value="ECO:0007669"/>
    <property type="project" value="UniProtKB-UniRule"/>
</dbReference>
<comment type="similarity">
    <text evidence="11">Belongs to the RtcB family.</text>
</comment>
<comment type="caution">
    <text evidence="12">The sequence shown here is derived from an EMBL/GenBank/DDBJ whole genome shotgun (WGS) entry which is preliminary data.</text>
</comment>
<dbReference type="Proteomes" id="UP000284543">
    <property type="component" value="Unassembled WGS sequence"/>
</dbReference>
<protein>
    <recommendedName>
        <fullName evidence="11">tRNA-splicing ligase RtcB</fullName>
        <ecNumber evidence="11">6.5.1.-</ecNumber>
    </recommendedName>
</protein>
<dbReference type="RefSeq" id="WP_118018762.1">
    <property type="nucleotide sequence ID" value="NZ_CAUHGS010000004.1"/>
</dbReference>
<dbReference type="GO" id="GO:0042245">
    <property type="term" value="P:RNA repair"/>
    <property type="evidence" value="ECO:0007669"/>
    <property type="project" value="UniProtKB-KW"/>
</dbReference>
<dbReference type="Gene3D" id="3.90.1860.10">
    <property type="entry name" value="tRNA-splicing ligase RtcB"/>
    <property type="match status" value="1"/>
</dbReference>
<comment type="catalytic activity">
    <reaction evidence="7">
        <text>a 3'-end 3'-phospho-ribonucleotide-RNA + a 5'-end dephospho-ribonucleoside-RNA + GTP = a ribonucleotidyl-ribonucleotide-RNA + GMP + diphosphate</text>
        <dbReference type="Rhea" id="RHEA:68076"/>
        <dbReference type="Rhea" id="RHEA-COMP:10463"/>
        <dbReference type="Rhea" id="RHEA-COMP:13936"/>
        <dbReference type="Rhea" id="RHEA-COMP:17355"/>
        <dbReference type="ChEBI" id="CHEBI:33019"/>
        <dbReference type="ChEBI" id="CHEBI:37565"/>
        <dbReference type="ChEBI" id="CHEBI:58115"/>
        <dbReference type="ChEBI" id="CHEBI:83062"/>
        <dbReference type="ChEBI" id="CHEBI:138284"/>
        <dbReference type="ChEBI" id="CHEBI:173118"/>
        <dbReference type="EC" id="6.5.1.8"/>
    </reaction>
</comment>
<evidence type="ECO:0000256" key="2">
    <source>
        <dbReference type="ARBA" id="ARBA00022723"/>
    </source>
</evidence>
<evidence type="ECO:0000256" key="5">
    <source>
        <dbReference type="ARBA" id="ARBA00023134"/>
    </source>
</evidence>
<comment type="cofactor">
    <cofactor evidence="10 11">
        <name>Mn(2+)</name>
        <dbReference type="ChEBI" id="CHEBI:29035"/>
    </cofactor>
    <text evidence="10 11">Binds 2 manganese ions per subunit.</text>
</comment>
<dbReference type="GO" id="GO:0006396">
    <property type="term" value="P:RNA processing"/>
    <property type="evidence" value="ECO:0007669"/>
    <property type="project" value="InterPro"/>
</dbReference>
<keyword evidence="1 11" id="KW-0436">Ligase</keyword>
<feature type="binding site" evidence="9">
    <location>
        <begin position="216"/>
        <end position="220"/>
    </location>
    <ligand>
        <name>GMP</name>
        <dbReference type="ChEBI" id="CHEBI:58115"/>
    </ligand>
</feature>
<feature type="binding site" evidence="10">
    <location>
        <position position="248"/>
    </location>
    <ligand>
        <name>Mn(2+)</name>
        <dbReference type="ChEBI" id="CHEBI:29035"/>
        <label>2</label>
    </ligand>
</feature>
<dbReference type="SUPFAM" id="SSF103365">
    <property type="entry name" value="Hypothetical protein PH1602"/>
    <property type="match status" value="1"/>
</dbReference>
<dbReference type="Pfam" id="PF01139">
    <property type="entry name" value="RtcB"/>
    <property type="match status" value="1"/>
</dbReference>
<feature type="binding site" evidence="9">
    <location>
        <begin position="354"/>
        <end position="355"/>
    </location>
    <ligand>
        <name>GMP</name>
        <dbReference type="ChEBI" id="CHEBI:58115"/>
    </ligand>
</feature>
<dbReference type="AlphaFoldDB" id="A0A412Z5Y3"/>
<feature type="active site" description="GMP-histidine intermediate" evidence="8">
    <location>
        <position position="422"/>
    </location>
</feature>
<proteinExistence type="inferred from homology"/>
<dbReference type="InterPro" id="IPR036025">
    <property type="entry name" value="RtcB-like_sf"/>
</dbReference>
<evidence type="ECO:0000256" key="10">
    <source>
        <dbReference type="PIRSR" id="PIRSR601233-3"/>
    </source>
</evidence>
<feature type="binding site" evidence="10">
    <location>
        <position position="94"/>
    </location>
    <ligand>
        <name>Mn(2+)</name>
        <dbReference type="ChEBI" id="CHEBI:29035"/>
        <label>1</label>
    </ligand>
</feature>
<dbReference type="InterPro" id="IPR001233">
    <property type="entry name" value="RtcB"/>
</dbReference>
<evidence type="ECO:0000256" key="1">
    <source>
        <dbReference type="ARBA" id="ARBA00022598"/>
    </source>
</evidence>
<evidence type="ECO:0000256" key="6">
    <source>
        <dbReference type="ARBA" id="ARBA00023211"/>
    </source>
</evidence>
<name>A0A412Z5Y3_9FIRM</name>
<feature type="binding site" evidence="9">
    <location>
        <begin position="398"/>
        <end position="401"/>
    </location>
    <ligand>
        <name>GMP</name>
        <dbReference type="ChEBI" id="CHEBI:58115"/>
    </ligand>
</feature>
<accession>A0A412Z5Y3</accession>
<keyword evidence="6 10" id="KW-0464">Manganese</keyword>
<evidence type="ECO:0000313" key="13">
    <source>
        <dbReference type="Proteomes" id="UP000284543"/>
    </source>
</evidence>
<keyword evidence="3 9" id="KW-0547">Nucleotide-binding</keyword>
<feature type="binding site" evidence="9">
    <location>
        <position position="512"/>
    </location>
    <ligand>
        <name>GMP</name>
        <dbReference type="ChEBI" id="CHEBI:58115"/>
    </ligand>
</feature>
<feature type="binding site" evidence="9">
    <location>
        <begin position="422"/>
        <end position="425"/>
    </location>
    <ligand>
        <name>GMP</name>
        <dbReference type="ChEBI" id="CHEBI:58115"/>
    </ligand>
</feature>
<reference evidence="12 13" key="1">
    <citation type="submission" date="2018-08" db="EMBL/GenBank/DDBJ databases">
        <title>A genome reference for cultivated species of the human gut microbiota.</title>
        <authorList>
            <person name="Zou Y."/>
            <person name="Xue W."/>
            <person name="Luo G."/>
        </authorList>
    </citation>
    <scope>NUCLEOTIDE SEQUENCE [LARGE SCALE GENOMIC DNA]</scope>
    <source>
        <strain evidence="12 13">AF14-18</strain>
    </source>
</reference>
<sequence>MELKLEFGGQSCGVSIFLPKGTKPEKKAADELKSMMEFTGTVQRMKESGVFSVEKEHSVIKAAVTPDFHKGAGIPIGTVLMTEGFVIPQAMGNDINCGMRLYTTDLKEEELECCLVSLLPQIRRIFFEGGRSIPMNGIQREAMLRHGLTGLLETSGEAEGRGIWSLYDRDEQEKALEYTAFKGSLYTTGTEGLGDFIGAAHTLSYDDQIGSIGGGNHFVEMQRVAEIYDGRTANAWGIRKGSILVMIHSGSLTIGHQSGRINQIITKELYPKGVPHPDNGIYLLPEREKMEINSRENVPVSDETDSPWQRFCSTTYNAANFGFANRLFLGLMLQRAVTDKVRPYKMKLLYDSPHNFIWKEEMEGRNYFIHRKGACSARGMEGMEGTPFAYYGEPVMIPGSMGSSSYLLRGMGNPQSLWSASHGAGRRLSRGEAIHGNDREFKEFMKKFHIVTPIDPDRSDLKGRNDILKKWEETIRSEAPYAYKDIHQVVKVHEEHGMAGLVARMEPVFTVKA</sequence>
<organism evidence="12 13">
    <name type="scientific">Enterocloster bolteae</name>
    <dbReference type="NCBI Taxonomy" id="208479"/>
    <lineage>
        <taxon>Bacteria</taxon>
        <taxon>Bacillati</taxon>
        <taxon>Bacillota</taxon>
        <taxon>Clostridia</taxon>
        <taxon>Lachnospirales</taxon>
        <taxon>Lachnospiraceae</taxon>
        <taxon>Enterocloster</taxon>
    </lineage>
</organism>
<dbReference type="GO" id="GO:0003972">
    <property type="term" value="F:RNA ligase (ATP) activity"/>
    <property type="evidence" value="ECO:0007669"/>
    <property type="project" value="TreeGrafter"/>
</dbReference>
<feature type="binding site" evidence="9">
    <location>
        <position position="405"/>
    </location>
    <ligand>
        <name>GMP</name>
        <dbReference type="ChEBI" id="CHEBI:58115"/>
    </ligand>
</feature>
<evidence type="ECO:0000256" key="3">
    <source>
        <dbReference type="ARBA" id="ARBA00022741"/>
    </source>
</evidence>
<comment type="subunit">
    <text evidence="11">Monomer.</text>
</comment>
<evidence type="ECO:0000256" key="11">
    <source>
        <dbReference type="RuleBase" id="RU371113"/>
    </source>
</evidence>
<evidence type="ECO:0000313" key="12">
    <source>
        <dbReference type="EMBL" id="RGV75397.1"/>
    </source>
</evidence>
<gene>
    <name evidence="11" type="primary">rtcB</name>
    <name evidence="12" type="ORF">DWW02_13910</name>
</gene>
<feature type="binding site" evidence="10">
    <location>
        <position position="217"/>
    </location>
    <ligand>
        <name>Mn(2+)</name>
        <dbReference type="ChEBI" id="CHEBI:29035"/>
        <label>1</label>
    </ligand>
</feature>
<dbReference type="PANTHER" id="PTHR11118:SF1">
    <property type="entry name" value="RNA-SPLICING LIGASE RTCB HOMOLOG"/>
    <property type="match status" value="1"/>
</dbReference>
<dbReference type="GO" id="GO:0170057">
    <property type="term" value="F:RNA ligase (GTP) activity"/>
    <property type="evidence" value="ECO:0007669"/>
    <property type="project" value="UniProtKB-EC"/>
</dbReference>
<evidence type="ECO:0000256" key="7">
    <source>
        <dbReference type="ARBA" id="ARBA00047746"/>
    </source>
</evidence>
<evidence type="ECO:0000256" key="9">
    <source>
        <dbReference type="PIRSR" id="PIRSR601233-2"/>
    </source>
</evidence>
<feature type="binding site" evidence="10">
    <location>
        <position position="354"/>
    </location>
    <ligand>
        <name>Mn(2+)</name>
        <dbReference type="ChEBI" id="CHEBI:29035"/>
        <label>2</label>
    </ligand>
</feature>
<keyword evidence="5 9" id="KW-0342">GTP-binding</keyword>
<dbReference type="EC" id="6.5.1.-" evidence="11"/>
<keyword evidence="4" id="KW-0692">RNA repair</keyword>
<dbReference type="GO" id="GO:0005525">
    <property type="term" value="F:GTP binding"/>
    <property type="evidence" value="ECO:0007669"/>
    <property type="project" value="UniProtKB-KW"/>
</dbReference>
<evidence type="ECO:0000256" key="4">
    <source>
        <dbReference type="ARBA" id="ARBA00022800"/>
    </source>
</evidence>
<dbReference type="PANTHER" id="PTHR11118">
    <property type="entry name" value="RNA-SPLICING LIGASE RTCB HOMOLOG"/>
    <property type="match status" value="1"/>
</dbReference>
<keyword evidence="2 10" id="KW-0479">Metal-binding</keyword>
<evidence type="ECO:0000256" key="8">
    <source>
        <dbReference type="PIRSR" id="PIRSR601233-1"/>
    </source>
</evidence>
<dbReference type="EMBL" id="QRZM01000005">
    <property type="protein sequence ID" value="RGV75397.1"/>
    <property type="molecule type" value="Genomic_DNA"/>
</dbReference>